<organism evidence="3 4">
    <name type="scientific">Modicella reniformis</name>
    <dbReference type="NCBI Taxonomy" id="1440133"/>
    <lineage>
        <taxon>Eukaryota</taxon>
        <taxon>Fungi</taxon>
        <taxon>Fungi incertae sedis</taxon>
        <taxon>Mucoromycota</taxon>
        <taxon>Mortierellomycotina</taxon>
        <taxon>Mortierellomycetes</taxon>
        <taxon>Mortierellales</taxon>
        <taxon>Mortierellaceae</taxon>
        <taxon>Modicella</taxon>
    </lineage>
</organism>
<feature type="region of interest" description="Disordered" evidence="1">
    <location>
        <begin position="129"/>
        <end position="170"/>
    </location>
</feature>
<dbReference type="Proteomes" id="UP000749646">
    <property type="component" value="Unassembled WGS sequence"/>
</dbReference>
<comment type="caution">
    <text evidence="3">The sequence shown here is derived from an EMBL/GenBank/DDBJ whole genome shotgun (WGS) entry which is preliminary data.</text>
</comment>
<keyword evidence="2" id="KW-1133">Transmembrane helix</keyword>
<keyword evidence="2" id="KW-0472">Membrane</keyword>
<feature type="compositionally biased region" description="Polar residues" evidence="1">
    <location>
        <begin position="515"/>
        <end position="533"/>
    </location>
</feature>
<feature type="transmembrane region" description="Helical" evidence="2">
    <location>
        <begin position="6"/>
        <end position="23"/>
    </location>
</feature>
<name>A0A9P6MA01_9FUNG</name>
<accession>A0A9P6MA01</accession>
<feature type="compositionally biased region" description="Basic and acidic residues" evidence="1">
    <location>
        <begin position="579"/>
        <end position="595"/>
    </location>
</feature>
<evidence type="ECO:0000313" key="3">
    <source>
        <dbReference type="EMBL" id="KAF9983983.1"/>
    </source>
</evidence>
<evidence type="ECO:0000256" key="1">
    <source>
        <dbReference type="SAM" id="MobiDB-lite"/>
    </source>
</evidence>
<reference evidence="3" key="1">
    <citation type="journal article" date="2020" name="Fungal Divers.">
        <title>Resolving the Mortierellaceae phylogeny through synthesis of multi-gene phylogenetics and phylogenomics.</title>
        <authorList>
            <person name="Vandepol N."/>
            <person name="Liber J."/>
            <person name="Desiro A."/>
            <person name="Na H."/>
            <person name="Kennedy M."/>
            <person name="Barry K."/>
            <person name="Grigoriev I.V."/>
            <person name="Miller A.N."/>
            <person name="O'Donnell K."/>
            <person name="Stajich J.E."/>
            <person name="Bonito G."/>
        </authorList>
    </citation>
    <scope>NUCLEOTIDE SEQUENCE</scope>
    <source>
        <strain evidence="3">MES-2147</strain>
    </source>
</reference>
<evidence type="ECO:0000256" key="2">
    <source>
        <dbReference type="SAM" id="Phobius"/>
    </source>
</evidence>
<dbReference type="EMBL" id="JAAAHW010003426">
    <property type="protein sequence ID" value="KAF9983983.1"/>
    <property type="molecule type" value="Genomic_DNA"/>
</dbReference>
<dbReference type="OrthoDB" id="2445514at2759"/>
<dbReference type="AlphaFoldDB" id="A0A9P6MA01"/>
<proteinExistence type="predicted"/>
<keyword evidence="4" id="KW-1185">Reference proteome</keyword>
<feature type="compositionally biased region" description="Acidic residues" evidence="1">
    <location>
        <begin position="367"/>
        <end position="393"/>
    </location>
</feature>
<feature type="compositionally biased region" description="Low complexity" evidence="1">
    <location>
        <begin position="135"/>
        <end position="166"/>
    </location>
</feature>
<feature type="region of interest" description="Disordered" evidence="1">
    <location>
        <begin position="496"/>
        <end position="595"/>
    </location>
</feature>
<feature type="compositionally biased region" description="Basic residues" evidence="1">
    <location>
        <begin position="540"/>
        <end position="549"/>
    </location>
</feature>
<gene>
    <name evidence="3" type="ORF">BGZ65_001181</name>
</gene>
<protein>
    <submittedName>
        <fullName evidence="3">Uncharacterized protein</fullName>
    </submittedName>
</protein>
<evidence type="ECO:0000313" key="4">
    <source>
        <dbReference type="Proteomes" id="UP000749646"/>
    </source>
</evidence>
<feature type="region of interest" description="Disordered" evidence="1">
    <location>
        <begin position="55"/>
        <end position="84"/>
    </location>
</feature>
<feature type="region of interest" description="Disordered" evidence="1">
    <location>
        <begin position="359"/>
        <end position="393"/>
    </location>
</feature>
<keyword evidence="2" id="KW-0812">Transmembrane</keyword>
<feature type="compositionally biased region" description="Low complexity" evidence="1">
    <location>
        <begin position="67"/>
        <end position="80"/>
    </location>
</feature>
<sequence length="595" mass="66622">MATETVIYVSLALVLLTRIYVFINPPEFLEEHKDRRTYHEYHLYRQYHLHKQYDKNEQEQGEDELDSSQSFTSRQRSTSASEEKGEYLNTSLLEGLHHPSDELILLGREPGVPSSFALHELSTHNLSKLETNKVSSPTSLSSPSPTTTTTTTATTTITSPTTPLSPQQEGQHAIWDQILGSNAADPVPNYISLDISEIHYNGSLEKFDQDPEVLESIRELKAGQRDMAKECPTMTMIWEGVTEDYWKASGMAMVTRDMVIVSPPTSTVESVLPRLVDSKTTTNSSSSAAVAAAATDLETNISNDHQGQMSITADTNVITVGLSLDRDRRTGSMIHKVTRAALSPKAQFRRKVEGCILSPGSLGGHDADDEQDLEEEEVESDGYLEDDEGDEDDFEEKRLGALDLSKMTVTPTFKHHQSLKHYSERRKDAVSVKYPLYLQKHLEEEEKDCNASDLTMAAPRSPPPMLPNGGRDLTTTMTNQESKFYPRSMHQHYLGRKAPFGSVGGGDDDDLRGNNKISSSYQGQHQYPQQRTKLQQHQLNLHHHHHHERKISIPDFMLPPPLHDEQPFVIADASTTTPTREKNPPRRDSGHGDSS</sequence>